<keyword evidence="2" id="KW-1185">Reference proteome</keyword>
<evidence type="ECO:0000313" key="2">
    <source>
        <dbReference type="Proteomes" id="UP000244924"/>
    </source>
</evidence>
<evidence type="ECO:0000313" key="1">
    <source>
        <dbReference type="EMBL" id="SPH18256.1"/>
    </source>
</evidence>
<gene>
    <name evidence="1" type="ORF">DEA8626_01788</name>
</gene>
<evidence type="ECO:0008006" key="3">
    <source>
        <dbReference type="Google" id="ProtNLM"/>
    </source>
</evidence>
<dbReference type="GO" id="GO:0009055">
    <property type="term" value="F:electron transfer activity"/>
    <property type="evidence" value="ECO:0007669"/>
    <property type="project" value="InterPro"/>
</dbReference>
<dbReference type="InterPro" id="IPR036909">
    <property type="entry name" value="Cyt_c-like_dom_sf"/>
</dbReference>
<dbReference type="AlphaFoldDB" id="A0A2R8B6R2"/>
<dbReference type="GO" id="GO:0020037">
    <property type="term" value="F:heme binding"/>
    <property type="evidence" value="ECO:0007669"/>
    <property type="project" value="InterPro"/>
</dbReference>
<proteinExistence type="predicted"/>
<dbReference type="EMBL" id="OMOQ01000001">
    <property type="protein sequence ID" value="SPH18256.1"/>
    <property type="molecule type" value="Genomic_DNA"/>
</dbReference>
<sequence length="61" mass="7120">MHKIYEPSHHGDAAFLVAVRNGVRQHHWDFGNMLPVEGLTDGDVKYIVRYVRELQFENGIR</sequence>
<accession>A0A2R8B6R2</accession>
<organism evidence="1 2">
    <name type="scientific">Albidovulum aquaemixtae</name>
    <dbReference type="NCBI Taxonomy" id="1542388"/>
    <lineage>
        <taxon>Bacteria</taxon>
        <taxon>Pseudomonadati</taxon>
        <taxon>Pseudomonadota</taxon>
        <taxon>Alphaproteobacteria</taxon>
        <taxon>Rhodobacterales</taxon>
        <taxon>Paracoccaceae</taxon>
        <taxon>Albidovulum</taxon>
    </lineage>
</organism>
<protein>
    <recommendedName>
        <fullName evidence="3">Cytochrome c domain-containing protein</fullName>
    </recommendedName>
</protein>
<dbReference type="Proteomes" id="UP000244924">
    <property type="component" value="Unassembled WGS sequence"/>
</dbReference>
<dbReference type="SUPFAM" id="SSF46626">
    <property type="entry name" value="Cytochrome c"/>
    <property type="match status" value="1"/>
</dbReference>
<name>A0A2R8B6R2_9RHOB</name>
<reference evidence="1 2" key="1">
    <citation type="submission" date="2018-03" db="EMBL/GenBank/DDBJ databases">
        <authorList>
            <person name="Keele B.F."/>
        </authorList>
    </citation>
    <scope>NUCLEOTIDE SEQUENCE [LARGE SCALE GENOMIC DNA]</scope>
    <source>
        <strain evidence="1 2">CECT 8626</strain>
    </source>
</reference>